<proteinExistence type="predicted"/>
<dbReference type="EMBL" id="GISG01144106">
    <property type="protein sequence ID" value="MBA4645940.1"/>
    <property type="molecule type" value="Transcribed_RNA"/>
</dbReference>
<keyword evidence="1" id="KW-0472">Membrane</keyword>
<organism evidence="2">
    <name type="scientific">Opuntia streptacantha</name>
    <name type="common">Prickly pear cactus</name>
    <name type="synonym">Opuntia cardona</name>
    <dbReference type="NCBI Taxonomy" id="393608"/>
    <lineage>
        <taxon>Eukaryota</taxon>
        <taxon>Viridiplantae</taxon>
        <taxon>Streptophyta</taxon>
        <taxon>Embryophyta</taxon>
        <taxon>Tracheophyta</taxon>
        <taxon>Spermatophyta</taxon>
        <taxon>Magnoliopsida</taxon>
        <taxon>eudicotyledons</taxon>
        <taxon>Gunneridae</taxon>
        <taxon>Pentapetalae</taxon>
        <taxon>Caryophyllales</taxon>
        <taxon>Cactineae</taxon>
        <taxon>Cactaceae</taxon>
        <taxon>Opuntioideae</taxon>
        <taxon>Opuntia</taxon>
    </lineage>
</organism>
<evidence type="ECO:0000313" key="2">
    <source>
        <dbReference type="EMBL" id="MBA4645940.1"/>
    </source>
</evidence>
<dbReference type="AlphaFoldDB" id="A0A7C9DL20"/>
<sequence>MHLPIPSLKLMPSDILPPTTANKTAPFRHVCLFGLLLARALIVSLYLFRTASISALLRGSLNTCFFLVILCSMPEVFHASYTLPSNSNEEKNITIPSGMTATRLQSKRPSSSIIFKELLDV</sequence>
<accession>A0A7C9DL20</accession>
<feature type="transmembrane region" description="Helical" evidence="1">
    <location>
        <begin position="60"/>
        <end position="81"/>
    </location>
</feature>
<reference evidence="2" key="2">
    <citation type="submission" date="2020-07" db="EMBL/GenBank/DDBJ databases">
        <authorList>
            <person name="Vera ALvarez R."/>
            <person name="Arias-Moreno D.M."/>
            <person name="Jimenez-Jacinto V."/>
            <person name="Jimenez-Bremont J.F."/>
            <person name="Swaminathan K."/>
            <person name="Moose S.P."/>
            <person name="Guerrero-Gonzalez M.L."/>
            <person name="Marino-Ramirez L."/>
            <person name="Landsman D."/>
            <person name="Rodriguez-Kessler M."/>
            <person name="Delgado-Sanchez P."/>
        </authorList>
    </citation>
    <scope>NUCLEOTIDE SEQUENCE</scope>
    <source>
        <tissue evidence="2">Cladode</tissue>
    </source>
</reference>
<name>A0A7C9DL20_OPUST</name>
<keyword evidence="1" id="KW-1133">Transmembrane helix</keyword>
<evidence type="ECO:0000256" key="1">
    <source>
        <dbReference type="SAM" id="Phobius"/>
    </source>
</evidence>
<feature type="transmembrane region" description="Helical" evidence="1">
    <location>
        <begin position="27"/>
        <end position="48"/>
    </location>
</feature>
<keyword evidence="1" id="KW-0812">Transmembrane</keyword>
<protein>
    <submittedName>
        <fullName evidence="2">Uncharacterized protein</fullName>
    </submittedName>
</protein>
<reference evidence="2" key="1">
    <citation type="journal article" date="2013" name="J. Plant Res.">
        <title>Effect of fungi and light on seed germination of three Opuntia species from semiarid lands of central Mexico.</title>
        <authorList>
            <person name="Delgado-Sanchez P."/>
            <person name="Jimenez-Bremont J.F."/>
            <person name="Guerrero-Gonzalez Mde L."/>
            <person name="Flores J."/>
        </authorList>
    </citation>
    <scope>NUCLEOTIDE SEQUENCE</scope>
    <source>
        <tissue evidence="2">Cladode</tissue>
    </source>
</reference>